<accession>A0A6L6GI34</accession>
<evidence type="ECO:0000256" key="1">
    <source>
        <dbReference type="SAM" id="Coils"/>
    </source>
</evidence>
<reference evidence="3 4" key="1">
    <citation type="submission" date="2019-11" db="EMBL/GenBank/DDBJ databases">
        <authorList>
            <person name="An D."/>
        </authorList>
    </citation>
    <scope>NUCLEOTIDE SEQUENCE [LARGE SCALE GENOMIC DNA]</scope>
    <source>
        <strain evidence="3 4">YIM 103518</strain>
    </source>
</reference>
<dbReference type="RefSeq" id="WP_154773710.1">
    <property type="nucleotide sequence ID" value="NZ_JAXHPE010000033.1"/>
</dbReference>
<evidence type="ECO:0000313" key="4">
    <source>
        <dbReference type="Proteomes" id="UP000473854"/>
    </source>
</evidence>
<evidence type="ECO:0000313" key="3">
    <source>
        <dbReference type="EMBL" id="MTD12175.1"/>
    </source>
</evidence>
<sequence>MKKVIQGALLPFVIFSAGVLLIGCEQNQLPETTSDKSETEQSLDVSSNNEAPENLKSGNMLYIVRDVADMQMKAGEYIEQLKQTQTDLESAVNAQNHEQLQTAATQLQTQLKALNQVLESLNLKSQEIDSIRANILSANEKVLNSSFLNGDLDLSKVDLEKIEQQMGSVQDEMIKLASMMISSNDKESS</sequence>
<proteinExistence type="predicted"/>
<feature type="region of interest" description="Disordered" evidence="2">
    <location>
        <begin position="31"/>
        <end position="52"/>
    </location>
</feature>
<dbReference type="EMBL" id="WLYL01000055">
    <property type="protein sequence ID" value="MTD12175.1"/>
    <property type="molecule type" value="Genomic_DNA"/>
</dbReference>
<gene>
    <name evidence="3" type="ORF">GIX10_12290</name>
</gene>
<comment type="caution">
    <text evidence="3">The sequence shown here is derived from an EMBL/GenBank/DDBJ whole genome shotgun (WGS) entry which is preliminary data.</text>
</comment>
<dbReference type="PROSITE" id="PS51257">
    <property type="entry name" value="PROKAR_LIPOPROTEIN"/>
    <property type="match status" value="1"/>
</dbReference>
<dbReference type="Pfam" id="PF07445">
    <property type="entry name" value="PriC"/>
    <property type="match status" value="1"/>
</dbReference>
<evidence type="ECO:0008006" key="5">
    <source>
        <dbReference type="Google" id="ProtNLM"/>
    </source>
</evidence>
<name>A0A6L6GI34_9GAMM</name>
<keyword evidence="1" id="KW-0175">Coiled coil</keyword>
<evidence type="ECO:0000256" key="2">
    <source>
        <dbReference type="SAM" id="MobiDB-lite"/>
    </source>
</evidence>
<feature type="coiled-coil region" evidence="1">
    <location>
        <begin position="78"/>
        <end position="124"/>
    </location>
</feature>
<feature type="compositionally biased region" description="Polar residues" evidence="2">
    <location>
        <begin position="40"/>
        <end position="51"/>
    </location>
</feature>
<organism evidence="3 4">
    <name type="scientific">Acinetobacter faecalis</name>
    <dbReference type="NCBI Taxonomy" id="2665161"/>
    <lineage>
        <taxon>Bacteria</taxon>
        <taxon>Pseudomonadati</taxon>
        <taxon>Pseudomonadota</taxon>
        <taxon>Gammaproteobacteria</taxon>
        <taxon>Moraxellales</taxon>
        <taxon>Moraxellaceae</taxon>
        <taxon>Acinetobacter</taxon>
    </lineage>
</organism>
<dbReference type="Proteomes" id="UP000473854">
    <property type="component" value="Unassembled WGS sequence"/>
</dbReference>
<dbReference type="AlphaFoldDB" id="A0A6L6GI34"/>
<dbReference type="InterPro" id="IPR010890">
    <property type="entry name" value="PriC"/>
</dbReference>
<protein>
    <recommendedName>
        <fullName evidence="5">Lipoprotein</fullName>
    </recommendedName>
</protein>